<feature type="compositionally biased region" description="Pro residues" evidence="1">
    <location>
        <begin position="131"/>
        <end position="157"/>
    </location>
</feature>
<proteinExistence type="predicted"/>
<protein>
    <submittedName>
        <fullName evidence="2">Uncharacterized protein</fullName>
    </submittedName>
</protein>
<feature type="region of interest" description="Disordered" evidence="1">
    <location>
        <begin position="98"/>
        <end position="157"/>
    </location>
</feature>
<accession>R0LMU0</accession>
<organism evidence="2 3">
    <name type="scientific">Anas platyrhynchos</name>
    <name type="common">Mallard</name>
    <name type="synonym">Anas boschas</name>
    <dbReference type="NCBI Taxonomy" id="8839"/>
    <lineage>
        <taxon>Eukaryota</taxon>
        <taxon>Metazoa</taxon>
        <taxon>Chordata</taxon>
        <taxon>Craniata</taxon>
        <taxon>Vertebrata</taxon>
        <taxon>Euteleostomi</taxon>
        <taxon>Archelosauria</taxon>
        <taxon>Archosauria</taxon>
        <taxon>Dinosauria</taxon>
        <taxon>Saurischia</taxon>
        <taxon>Theropoda</taxon>
        <taxon>Coelurosauria</taxon>
        <taxon>Aves</taxon>
        <taxon>Neognathae</taxon>
        <taxon>Galloanserae</taxon>
        <taxon>Anseriformes</taxon>
        <taxon>Anatidae</taxon>
        <taxon>Anatinae</taxon>
        <taxon>Anas</taxon>
    </lineage>
</organism>
<keyword evidence="3" id="KW-1185">Reference proteome</keyword>
<sequence length="215" mass="22117">MLGDLQLQSSCEGLDLASGAVLPRGQVFSSAPFPAWSRINLTAWKEAGCARGCPRGPLLLLAVPPLASSPRDLSRECGSCGTEVVELHVPLRGDTDSVCDGEAGFQDPSGSEEGVDEAESSAVSCHLPTRALPPGPPPPPVAPVTPVTPPPKPAPPALSPCCPPLEQKNKDAGVGADFESRADAGVRAFLAWTSSGKPISTLCVMTPASDYAAHF</sequence>
<evidence type="ECO:0000313" key="3">
    <source>
        <dbReference type="Proteomes" id="UP000296049"/>
    </source>
</evidence>
<dbReference type="AlphaFoldDB" id="R0LMU0"/>
<reference evidence="3" key="1">
    <citation type="journal article" date="2013" name="Nat. Genet.">
        <title>The duck genome and transcriptome provide insight into an avian influenza virus reservoir species.</title>
        <authorList>
            <person name="Huang Y."/>
            <person name="Li Y."/>
            <person name="Burt D.W."/>
            <person name="Chen H."/>
            <person name="Zhang Y."/>
            <person name="Qian W."/>
            <person name="Kim H."/>
            <person name="Gan S."/>
            <person name="Zhao Y."/>
            <person name="Li J."/>
            <person name="Yi K."/>
            <person name="Feng H."/>
            <person name="Zhu P."/>
            <person name="Li B."/>
            <person name="Liu Q."/>
            <person name="Fairley S."/>
            <person name="Magor K.E."/>
            <person name="Du Z."/>
            <person name="Hu X."/>
            <person name="Goodman L."/>
            <person name="Tafer H."/>
            <person name="Vignal A."/>
            <person name="Lee T."/>
            <person name="Kim K.W."/>
            <person name="Sheng Z."/>
            <person name="An Y."/>
            <person name="Searle S."/>
            <person name="Herrero J."/>
            <person name="Groenen M.A."/>
            <person name="Crooijmans R.P."/>
            <person name="Faraut T."/>
            <person name="Cai Q."/>
            <person name="Webster R.G."/>
            <person name="Aldridge J.R."/>
            <person name="Warren W.C."/>
            <person name="Bartschat S."/>
            <person name="Kehr S."/>
            <person name="Marz M."/>
            <person name="Stadler P.F."/>
            <person name="Smith J."/>
            <person name="Kraus R.H."/>
            <person name="Zhao Y."/>
            <person name="Ren L."/>
            <person name="Fei J."/>
            <person name="Morisson M."/>
            <person name="Kaiser P."/>
            <person name="Griffin D.K."/>
            <person name="Rao M."/>
            <person name="Pitel F."/>
            <person name="Wang J."/>
            <person name="Li N."/>
        </authorList>
    </citation>
    <scope>NUCLEOTIDE SEQUENCE [LARGE SCALE GENOMIC DNA]</scope>
</reference>
<dbReference type="EMBL" id="KB742899">
    <property type="protein sequence ID" value="EOB03025.1"/>
    <property type="molecule type" value="Genomic_DNA"/>
</dbReference>
<gene>
    <name evidence="2" type="ORF">Anapl_01741</name>
</gene>
<evidence type="ECO:0000256" key="1">
    <source>
        <dbReference type="SAM" id="MobiDB-lite"/>
    </source>
</evidence>
<dbReference type="Proteomes" id="UP000296049">
    <property type="component" value="Unassembled WGS sequence"/>
</dbReference>
<name>R0LMU0_ANAPL</name>
<evidence type="ECO:0000313" key="2">
    <source>
        <dbReference type="EMBL" id="EOB03025.1"/>
    </source>
</evidence>